<sequence>MQRAAAAIRDLVMARRLVPGQQVRQEDLAQQIGISRGPIREALQILQSDGVVAYERNRGYFVTQFRADEMAQLYLARDLLETAVLTQLGTPPAGRVDELVAINERIRGIGQDVDAMMRENDVFHNAILDLSTQRILVAEIQRIWRMSVAYRALSLSVLSDATLLAEEHDAMIQALRDGDGPRLAELWRSHRQISLTRLLPILR</sequence>
<accession>A0A9W6P124</accession>
<keyword evidence="1" id="KW-0805">Transcription regulation</keyword>
<name>A0A9W6P124_9PSEU</name>
<evidence type="ECO:0000256" key="2">
    <source>
        <dbReference type="ARBA" id="ARBA00023125"/>
    </source>
</evidence>
<dbReference type="GO" id="GO:0003700">
    <property type="term" value="F:DNA-binding transcription factor activity"/>
    <property type="evidence" value="ECO:0007669"/>
    <property type="project" value="InterPro"/>
</dbReference>
<dbReference type="Gene3D" id="1.10.10.10">
    <property type="entry name" value="Winged helix-like DNA-binding domain superfamily/Winged helix DNA-binding domain"/>
    <property type="match status" value="1"/>
</dbReference>
<dbReference type="PRINTS" id="PR00035">
    <property type="entry name" value="HTHGNTR"/>
</dbReference>
<proteinExistence type="predicted"/>
<dbReference type="InterPro" id="IPR036388">
    <property type="entry name" value="WH-like_DNA-bd_sf"/>
</dbReference>
<dbReference type="EMBL" id="BSFQ01000057">
    <property type="protein sequence ID" value="GLL15837.1"/>
    <property type="molecule type" value="Genomic_DNA"/>
</dbReference>
<dbReference type="PANTHER" id="PTHR43537">
    <property type="entry name" value="TRANSCRIPTIONAL REGULATOR, GNTR FAMILY"/>
    <property type="match status" value="1"/>
</dbReference>
<organism evidence="5 6">
    <name type="scientific">Pseudonocardia halophobica</name>
    <dbReference type="NCBI Taxonomy" id="29401"/>
    <lineage>
        <taxon>Bacteria</taxon>
        <taxon>Bacillati</taxon>
        <taxon>Actinomycetota</taxon>
        <taxon>Actinomycetes</taxon>
        <taxon>Pseudonocardiales</taxon>
        <taxon>Pseudonocardiaceae</taxon>
        <taxon>Pseudonocardia</taxon>
    </lineage>
</organism>
<dbReference type="SMART" id="SM00895">
    <property type="entry name" value="FCD"/>
    <property type="match status" value="1"/>
</dbReference>
<dbReference type="CDD" id="cd07377">
    <property type="entry name" value="WHTH_GntR"/>
    <property type="match status" value="1"/>
</dbReference>
<dbReference type="InterPro" id="IPR000524">
    <property type="entry name" value="Tscrpt_reg_HTH_GntR"/>
</dbReference>
<keyword evidence="3" id="KW-0804">Transcription</keyword>
<comment type="caution">
    <text evidence="5">The sequence shown here is derived from an EMBL/GenBank/DDBJ whole genome shotgun (WGS) entry which is preliminary data.</text>
</comment>
<reference evidence="5" key="1">
    <citation type="journal article" date="2014" name="Int. J. Syst. Evol. Microbiol.">
        <title>Complete genome sequence of Corynebacterium casei LMG S-19264T (=DSM 44701T), isolated from a smear-ripened cheese.</title>
        <authorList>
            <consortium name="US DOE Joint Genome Institute (JGI-PGF)"/>
            <person name="Walter F."/>
            <person name="Albersmeier A."/>
            <person name="Kalinowski J."/>
            <person name="Ruckert C."/>
        </authorList>
    </citation>
    <scope>NUCLEOTIDE SEQUENCE</scope>
    <source>
        <strain evidence="5">VKM Ac-1069</strain>
    </source>
</reference>
<dbReference type="Pfam" id="PF00392">
    <property type="entry name" value="GntR"/>
    <property type="match status" value="1"/>
</dbReference>
<reference evidence="5" key="2">
    <citation type="submission" date="2023-01" db="EMBL/GenBank/DDBJ databases">
        <authorList>
            <person name="Sun Q."/>
            <person name="Evtushenko L."/>
        </authorList>
    </citation>
    <scope>NUCLEOTIDE SEQUENCE</scope>
    <source>
        <strain evidence="5">VKM Ac-1069</strain>
    </source>
</reference>
<gene>
    <name evidence="5" type="ORF">GCM10017577_69910</name>
</gene>
<dbReference type="Pfam" id="PF07729">
    <property type="entry name" value="FCD"/>
    <property type="match status" value="1"/>
</dbReference>
<dbReference type="PANTHER" id="PTHR43537:SF49">
    <property type="entry name" value="TRANSCRIPTIONAL REGULATORY PROTEIN"/>
    <property type="match status" value="1"/>
</dbReference>
<dbReference type="SUPFAM" id="SSF46785">
    <property type="entry name" value="Winged helix' DNA-binding domain"/>
    <property type="match status" value="1"/>
</dbReference>
<evidence type="ECO:0000256" key="1">
    <source>
        <dbReference type="ARBA" id="ARBA00023015"/>
    </source>
</evidence>
<evidence type="ECO:0000256" key="3">
    <source>
        <dbReference type="ARBA" id="ARBA00023163"/>
    </source>
</evidence>
<evidence type="ECO:0000313" key="5">
    <source>
        <dbReference type="EMBL" id="GLL15837.1"/>
    </source>
</evidence>
<dbReference type="PROSITE" id="PS50949">
    <property type="entry name" value="HTH_GNTR"/>
    <property type="match status" value="1"/>
</dbReference>
<dbReference type="SUPFAM" id="SSF48008">
    <property type="entry name" value="GntR ligand-binding domain-like"/>
    <property type="match status" value="1"/>
</dbReference>
<dbReference type="InterPro" id="IPR008920">
    <property type="entry name" value="TF_FadR/GntR_C"/>
</dbReference>
<protein>
    <submittedName>
        <fullName evidence="5">GntR family transcriptional regulator</fullName>
    </submittedName>
</protein>
<dbReference type="Proteomes" id="UP001143463">
    <property type="component" value="Unassembled WGS sequence"/>
</dbReference>
<evidence type="ECO:0000259" key="4">
    <source>
        <dbReference type="PROSITE" id="PS50949"/>
    </source>
</evidence>
<dbReference type="SMART" id="SM00345">
    <property type="entry name" value="HTH_GNTR"/>
    <property type="match status" value="1"/>
</dbReference>
<dbReference type="InterPro" id="IPR011711">
    <property type="entry name" value="GntR_C"/>
</dbReference>
<dbReference type="GO" id="GO:0003677">
    <property type="term" value="F:DNA binding"/>
    <property type="evidence" value="ECO:0007669"/>
    <property type="project" value="UniProtKB-KW"/>
</dbReference>
<keyword evidence="6" id="KW-1185">Reference proteome</keyword>
<dbReference type="InterPro" id="IPR036390">
    <property type="entry name" value="WH_DNA-bd_sf"/>
</dbReference>
<dbReference type="Gene3D" id="1.20.120.530">
    <property type="entry name" value="GntR ligand-binding domain-like"/>
    <property type="match status" value="1"/>
</dbReference>
<dbReference type="AlphaFoldDB" id="A0A9W6P124"/>
<feature type="domain" description="HTH gntR-type" evidence="4">
    <location>
        <begin position="1"/>
        <end position="65"/>
    </location>
</feature>
<evidence type="ECO:0000313" key="6">
    <source>
        <dbReference type="Proteomes" id="UP001143463"/>
    </source>
</evidence>
<keyword evidence="2" id="KW-0238">DNA-binding</keyword>